<keyword evidence="4" id="KW-0378">Hydrolase</keyword>
<gene>
    <name evidence="4" type="ORF">WG901_17560</name>
</gene>
<proteinExistence type="inferred from homology"/>
<keyword evidence="2" id="KW-0479">Metal-binding</keyword>
<dbReference type="InterPro" id="IPR051121">
    <property type="entry name" value="FAH"/>
</dbReference>
<reference evidence="4 5" key="1">
    <citation type="submission" date="2024-03" db="EMBL/GenBank/DDBJ databases">
        <authorList>
            <person name="Jo J.-H."/>
        </authorList>
    </citation>
    <scope>NUCLEOTIDE SEQUENCE [LARGE SCALE GENOMIC DNA]</scope>
    <source>
        <strain evidence="4 5">PS1R-30</strain>
    </source>
</reference>
<dbReference type="SUPFAM" id="SSF56529">
    <property type="entry name" value="FAH"/>
    <property type="match status" value="1"/>
</dbReference>
<dbReference type="EMBL" id="JBBHJZ010000003">
    <property type="protein sequence ID" value="MEJ5978464.1"/>
    <property type="molecule type" value="Genomic_DNA"/>
</dbReference>
<accession>A0ABU8RZE8</accession>
<evidence type="ECO:0000313" key="4">
    <source>
        <dbReference type="EMBL" id="MEJ5978464.1"/>
    </source>
</evidence>
<dbReference type="GO" id="GO:0016787">
    <property type="term" value="F:hydrolase activity"/>
    <property type="evidence" value="ECO:0007669"/>
    <property type="project" value="UniProtKB-KW"/>
</dbReference>
<comment type="similarity">
    <text evidence="1">Belongs to the FAH family.</text>
</comment>
<dbReference type="InterPro" id="IPR036663">
    <property type="entry name" value="Fumarylacetoacetase_C_sf"/>
</dbReference>
<dbReference type="PANTHER" id="PTHR42796">
    <property type="entry name" value="FUMARYLACETOACETATE HYDROLASE DOMAIN-CONTAINING PROTEIN 2A-RELATED"/>
    <property type="match status" value="1"/>
</dbReference>
<dbReference type="Pfam" id="PF01557">
    <property type="entry name" value="FAA_hydrolase"/>
    <property type="match status" value="1"/>
</dbReference>
<dbReference type="RefSeq" id="WP_339588383.1">
    <property type="nucleotide sequence ID" value="NZ_JBBHJZ010000003.1"/>
</dbReference>
<dbReference type="Gene3D" id="3.90.850.10">
    <property type="entry name" value="Fumarylacetoacetase-like, C-terminal domain"/>
    <property type="match status" value="1"/>
</dbReference>
<dbReference type="PANTHER" id="PTHR42796:SF4">
    <property type="entry name" value="FUMARYLACETOACETATE HYDROLASE DOMAIN-CONTAINING PROTEIN 2A"/>
    <property type="match status" value="1"/>
</dbReference>
<dbReference type="Proteomes" id="UP001361239">
    <property type="component" value="Unassembled WGS sequence"/>
</dbReference>
<organism evidence="4 5">
    <name type="scientific">Novosphingobium anseongense</name>
    <dbReference type="NCBI Taxonomy" id="3133436"/>
    <lineage>
        <taxon>Bacteria</taxon>
        <taxon>Pseudomonadati</taxon>
        <taxon>Pseudomonadota</taxon>
        <taxon>Alphaproteobacteria</taxon>
        <taxon>Sphingomonadales</taxon>
        <taxon>Sphingomonadaceae</taxon>
        <taxon>Novosphingobium</taxon>
    </lineage>
</organism>
<feature type="domain" description="Fumarylacetoacetase-like C-terminal" evidence="3">
    <location>
        <begin position="103"/>
        <end position="272"/>
    </location>
</feature>
<keyword evidence="5" id="KW-1185">Reference proteome</keyword>
<evidence type="ECO:0000256" key="1">
    <source>
        <dbReference type="ARBA" id="ARBA00010211"/>
    </source>
</evidence>
<name>A0ABU8RZE8_9SPHN</name>
<dbReference type="InterPro" id="IPR011234">
    <property type="entry name" value="Fumarylacetoacetase-like_C"/>
</dbReference>
<sequence length="288" mass="31250">MKICRFTLKADSAATPRLGVVTDDGVHDVTQVTEALPPLRWPLPLGDQLIANLVELRPRMADLAKSEPAIPLDTVNLLSPVANPAKFVCGAGNWKHMGAPFGMIGFMGKVVTALAGPSQGLQIRWPDRTTVHEPELAFVIGRTIDCPVRADEALSYVAGYACAFDTTLKPEREDWAFCKSFDTYGTIGPWLVTADEIPNPSELGYRFWIDDDLRGERSFADLTGSPAEMIAFASTQMTLYPGDIFMSGAADVGPVLPGETMTIEIPRVGRMSVEATISEHARSKPWGA</sequence>
<evidence type="ECO:0000313" key="5">
    <source>
        <dbReference type="Proteomes" id="UP001361239"/>
    </source>
</evidence>
<comment type="caution">
    <text evidence="4">The sequence shown here is derived from an EMBL/GenBank/DDBJ whole genome shotgun (WGS) entry which is preliminary data.</text>
</comment>
<evidence type="ECO:0000256" key="2">
    <source>
        <dbReference type="ARBA" id="ARBA00022723"/>
    </source>
</evidence>
<protein>
    <submittedName>
        <fullName evidence="4">Fumarylacetoacetate hydrolase family protein</fullName>
    </submittedName>
</protein>
<evidence type="ECO:0000259" key="3">
    <source>
        <dbReference type="Pfam" id="PF01557"/>
    </source>
</evidence>